<proteinExistence type="predicted"/>
<dbReference type="InterPro" id="IPR011009">
    <property type="entry name" value="Kinase-like_dom_sf"/>
</dbReference>
<accession>A0A5B8UFR2</accession>
<dbReference type="PROSITE" id="PS50011">
    <property type="entry name" value="PROTEIN_KINASE_DOM"/>
    <property type="match status" value="1"/>
</dbReference>
<dbReference type="EMBL" id="CP042433">
    <property type="protein sequence ID" value="QEC55146.1"/>
    <property type="molecule type" value="Genomic_DNA"/>
</dbReference>
<feature type="domain" description="Protein kinase" evidence="1">
    <location>
        <begin position="11"/>
        <end position="279"/>
    </location>
</feature>
<name>A0A5B8UFR2_9BACT</name>
<dbReference type="SMART" id="SM00220">
    <property type="entry name" value="S_TKc"/>
    <property type="match status" value="1"/>
</dbReference>
<reference evidence="2 3" key="1">
    <citation type="journal article" date="2015" name="Int. J. Syst. Evol. Microbiol.">
        <title>Flavisolibacter ginsenosidimutans sp. nov., with ginsenoside-converting activity isolated from soil used for cultivating ginseng.</title>
        <authorList>
            <person name="Zhao Y."/>
            <person name="Liu Q."/>
            <person name="Kang M.S."/>
            <person name="Jin F."/>
            <person name="Yu H."/>
            <person name="Im W.T."/>
        </authorList>
    </citation>
    <scope>NUCLEOTIDE SEQUENCE [LARGE SCALE GENOMIC DNA]</scope>
    <source>
        <strain evidence="2 3">Gsoil 636</strain>
    </source>
</reference>
<evidence type="ECO:0000259" key="1">
    <source>
        <dbReference type="PROSITE" id="PS50011"/>
    </source>
</evidence>
<sequence>MSDIKQYKEHWEKVSELASGGQGTTIKAISIQDKSALAAVKILNKQNDTERRARMQRETVALSTLLHPKLPKVLDTNTEFWQDTNYKLFLATEFIDGSTLSQANFSATTLNEKIDLTKHICDVIDYCHQRGVIHRDIKPDNIILRNNTIDDPVVIDFGISFNFNDRDDDNLTPTSQHLGNRFLILPEQKVGEVSKRDLRTDVTCLVGLFYYILTNELPTILINEHEQKPHQRVKAKAMIDTFQAHQKNILNNLFDIGFNHLIDKRWQTVRSLIDQLDLLKNSQPDHLTSTDSYLNYIRASTENQTYHDAKSVNNLIQTARIKCREVNNKVVKELGSDWSGAIKVLGNSRRYSSEGYDGEHTISNPILNVSISTFINSYVTGNELVISSLVQGKSGLVTRQEVFRQSLQSEKDWAQCEEALKRQYLEMIAKEIQNSR</sequence>
<organism evidence="2 3">
    <name type="scientific">Flavisolibacter ginsenosidimutans</name>
    <dbReference type="NCBI Taxonomy" id="661481"/>
    <lineage>
        <taxon>Bacteria</taxon>
        <taxon>Pseudomonadati</taxon>
        <taxon>Bacteroidota</taxon>
        <taxon>Chitinophagia</taxon>
        <taxon>Chitinophagales</taxon>
        <taxon>Chitinophagaceae</taxon>
        <taxon>Flavisolibacter</taxon>
    </lineage>
</organism>
<dbReference type="KEGG" id="fgg:FSB75_04240"/>
<keyword evidence="2" id="KW-0418">Kinase</keyword>
<dbReference type="Proteomes" id="UP000321204">
    <property type="component" value="Chromosome"/>
</dbReference>
<dbReference type="AlphaFoldDB" id="A0A5B8UFR2"/>
<dbReference type="Gene3D" id="3.30.200.20">
    <property type="entry name" value="Phosphorylase Kinase, domain 1"/>
    <property type="match status" value="1"/>
</dbReference>
<dbReference type="Gene3D" id="1.10.510.10">
    <property type="entry name" value="Transferase(Phosphotransferase) domain 1"/>
    <property type="match status" value="1"/>
</dbReference>
<dbReference type="Pfam" id="PF00069">
    <property type="entry name" value="Pkinase"/>
    <property type="match status" value="1"/>
</dbReference>
<evidence type="ECO:0000313" key="3">
    <source>
        <dbReference type="Proteomes" id="UP000321204"/>
    </source>
</evidence>
<dbReference type="OrthoDB" id="9813021at2"/>
<dbReference type="InterPro" id="IPR008271">
    <property type="entry name" value="Ser/Thr_kinase_AS"/>
</dbReference>
<dbReference type="GO" id="GO:0004672">
    <property type="term" value="F:protein kinase activity"/>
    <property type="evidence" value="ECO:0007669"/>
    <property type="project" value="InterPro"/>
</dbReference>
<dbReference type="PANTHER" id="PTHR44167">
    <property type="entry name" value="OVARIAN-SPECIFIC SERINE/THREONINE-PROTEIN KINASE LOK-RELATED"/>
    <property type="match status" value="1"/>
</dbReference>
<dbReference type="GO" id="GO:0005524">
    <property type="term" value="F:ATP binding"/>
    <property type="evidence" value="ECO:0007669"/>
    <property type="project" value="InterPro"/>
</dbReference>
<dbReference type="PANTHER" id="PTHR44167:SF24">
    <property type="entry name" value="SERINE_THREONINE-PROTEIN KINASE CHK2"/>
    <property type="match status" value="1"/>
</dbReference>
<keyword evidence="2" id="KW-0808">Transferase</keyword>
<gene>
    <name evidence="2" type="ORF">FSB75_04240</name>
</gene>
<dbReference type="InterPro" id="IPR000719">
    <property type="entry name" value="Prot_kinase_dom"/>
</dbReference>
<dbReference type="SUPFAM" id="SSF56112">
    <property type="entry name" value="Protein kinase-like (PK-like)"/>
    <property type="match status" value="1"/>
</dbReference>
<dbReference type="PROSITE" id="PS00108">
    <property type="entry name" value="PROTEIN_KINASE_ST"/>
    <property type="match status" value="1"/>
</dbReference>
<keyword evidence="3" id="KW-1185">Reference proteome</keyword>
<evidence type="ECO:0000313" key="2">
    <source>
        <dbReference type="EMBL" id="QEC55146.1"/>
    </source>
</evidence>
<protein>
    <submittedName>
        <fullName evidence="2">Protein kinase</fullName>
    </submittedName>
</protein>
<dbReference type="RefSeq" id="WP_146783257.1">
    <property type="nucleotide sequence ID" value="NZ_BAABIO010000006.1"/>
</dbReference>